<evidence type="ECO:0000313" key="3">
    <source>
        <dbReference type="Proteomes" id="UP000314294"/>
    </source>
</evidence>
<gene>
    <name evidence="2" type="ORF">EYF80_052908</name>
</gene>
<evidence type="ECO:0000256" key="1">
    <source>
        <dbReference type="SAM" id="MobiDB-lite"/>
    </source>
</evidence>
<sequence length="72" mass="8658">MPASLDEDGLYRDQDRRVHHRTHPDPRRVLTLGRSYWNIRGRHFGSDLRLNGHRQPHWPPGQEWLGRERKAL</sequence>
<comment type="caution">
    <text evidence="2">The sequence shown here is derived from an EMBL/GenBank/DDBJ whole genome shotgun (WGS) entry which is preliminary data.</text>
</comment>
<keyword evidence="3" id="KW-1185">Reference proteome</keyword>
<dbReference type="EMBL" id="SRLO01001553">
    <property type="protein sequence ID" value="TNN36925.1"/>
    <property type="molecule type" value="Genomic_DNA"/>
</dbReference>
<name>A0A4Z2F7D7_9TELE</name>
<dbReference type="Proteomes" id="UP000314294">
    <property type="component" value="Unassembled WGS sequence"/>
</dbReference>
<reference evidence="2 3" key="1">
    <citation type="submission" date="2019-03" db="EMBL/GenBank/DDBJ databases">
        <title>First draft genome of Liparis tanakae, snailfish: a comprehensive survey of snailfish specific genes.</title>
        <authorList>
            <person name="Kim W."/>
            <person name="Song I."/>
            <person name="Jeong J.-H."/>
            <person name="Kim D."/>
            <person name="Kim S."/>
            <person name="Ryu S."/>
            <person name="Song J.Y."/>
            <person name="Lee S.K."/>
        </authorList>
    </citation>
    <scope>NUCLEOTIDE SEQUENCE [LARGE SCALE GENOMIC DNA]</scope>
    <source>
        <tissue evidence="2">Muscle</tissue>
    </source>
</reference>
<feature type="region of interest" description="Disordered" evidence="1">
    <location>
        <begin position="48"/>
        <end position="72"/>
    </location>
</feature>
<dbReference type="AlphaFoldDB" id="A0A4Z2F7D7"/>
<proteinExistence type="predicted"/>
<feature type="region of interest" description="Disordered" evidence="1">
    <location>
        <begin position="1"/>
        <end position="25"/>
    </location>
</feature>
<organism evidence="2 3">
    <name type="scientific">Liparis tanakae</name>
    <name type="common">Tanaka's snailfish</name>
    <dbReference type="NCBI Taxonomy" id="230148"/>
    <lineage>
        <taxon>Eukaryota</taxon>
        <taxon>Metazoa</taxon>
        <taxon>Chordata</taxon>
        <taxon>Craniata</taxon>
        <taxon>Vertebrata</taxon>
        <taxon>Euteleostomi</taxon>
        <taxon>Actinopterygii</taxon>
        <taxon>Neopterygii</taxon>
        <taxon>Teleostei</taxon>
        <taxon>Neoteleostei</taxon>
        <taxon>Acanthomorphata</taxon>
        <taxon>Eupercaria</taxon>
        <taxon>Perciformes</taxon>
        <taxon>Cottioidei</taxon>
        <taxon>Cottales</taxon>
        <taxon>Liparidae</taxon>
        <taxon>Liparis</taxon>
    </lineage>
</organism>
<accession>A0A4Z2F7D7</accession>
<evidence type="ECO:0000313" key="2">
    <source>
        <dbReference type="EMBL" id="TNN36925.1"/>
    </source>
</evidence>
<protein>
    <submittedName>
        <fullName evidence="2">Uncharacterized protein</fullName>
    </submittedName>
</protein>